<evidence type="ECO:0000313" key="2">
    <source>
        <dbReference type="EMBL" id="RCK80779.1"/>
    </source>
</evidence>
<evidence type="ECO:0008006" key="4">
    <source>
        <dbReference type="Google" id="ProtNLM"/>
    </source>
</evidence>
<reference evidence="2 3" key="1">
    <citation type="submission" date="2018-05" db="EMBL/GenBank/DDBJ databases">
        <title>A metagenomic window into the 2 km-deep terrestrial subsurface aquifer revealed taxonomically and functionally diverse microbial community comprising novel uncultured bacterial lineages.</title>
        <authorList>
            <person name="Kadnikov V.V."/>
            <person name="Mardanov A.V."/>
            <person name="Beletsky A.V."/>
            <person name="Banks D."/>
            <person name="Pimenov N.V."/>
            <person name="Frank Y.A."/>
            <person name="Karnachuk O.V."/>
            <person name="Ravin N.V."/>
        </authorList>
    </citation>
    <scope>NUCLEOTIDE SEQUENCE [LARGE SCALE GENOMIC DNA]</scope>
    <source>
        <strain evidence="2">BY5</strain>
    </source>
</reference>
<evidence type="ECO:0000313" key="3">
    <source>
        <dbReference type="Proteomes" id="UP000252355"/>
    </source>
</evidence>
<dbReference type="AlphaFoldDB" id="A0A367ZSU2"/>
<dbReference type="Proteomes" id="UP000252355">
    <property type="component" value="Unassembled WGS sequence"/>
</dbReference>
<keyword evidence="1" id="KW-0472">Membrane</keyword>
<dbReference type="EMBL" id="QOQW01000004">
    <property type="protein sequence ID" value="RCK80779.1"/>
    <property type="molecule type" value="Genomic_DNA"/>
</dbReference>
<name>A0A367ZSU2_9BACT</name>
<organism evidence="2 3">
    <name type="scientific">Candidatus Ozemobacter sibiricus</name>
    <dbReference type="NCBI Taxonomy" id="2268124"/>
    <lineage>
        <taxon>Bacteria</taxon>
        <taxon>Candidatus Ozemobacteria</taxon>
        <taxon>Candidatus Ozemobacterales</taxon>
        <taxon>Candidatus Ozemobacteraceae</taxon>
        <taxon>Candidatus Ozemobacter</taxon>
    </lineage>
</organism>
<feature type="transmembrane region" description="Helical" evidence="1">
    <location>
        <begin position="135"/>
        <end position="164"/>
    </location>
</feature>
<evidence type="ECO:0000256" key="1">
    <source>
        <dbReference type="SAM" id="Phobius"/>
    </source>
</evidence>
<protein>
    <recommendedName>
        <fullName evidence="4">O-antigen flippase Wzx</fullName>
    </recommendedName>
</protein>
<keyword evidence="1" id="KW-0812">Transmembrane</keyword>
<feature type="transmembrane region" description="Helical" evidence="1">
    <location>
        <begin position="69"/>
        <end position="90"/>
    </location>
</feature>
<proteinExistence type="predicted"/>
<keyword evidence="1" id="KW-1133">Transmembrane helix</keyword>
<sequence>MARSLSLAGPYLLQALFWQVAGAEAAGRFFFLTSAAMFLVLLADLGTSNAFPVLWGSQPGRAVPELSDVLTLRQVVALGSLGALGAMAAAGCWQPMALLDFALLGVFVGSRTALTARQGRLYAFQRFGLLARGALWHAIGLLAVLIGAGATAGVTPTVGLLALIGGNLSELGAMAQAGVLSWGADLPPPPPGSWSARARQAARRLAPYAVAGAAAAVYQRSDALIGDLFLDRETLGLFGTLDACYRLTSAPVFLSGQAIYPALRAAHEAGRPAQTRTVLTHHLRTGGLLALAGMAAFAILTGRNPLGQAGPVGGPALAPGTLGSAATAWLWWPFFLAIPVAMGTALMAPLYFSRGQAARLAKVAAISGLVRPLSGALATALLGPAGLALNNLALEAGQAVLTLVVLPRWFPAATGAPPPPLAADQAKARL</sequence>
<comment type="caution">
    <text evidence="2">The sequence shown here is derived from an EMBL/GenBank/DDBJ whole genome shotgun (WGS) entry which is preliminary data.</text>
</comment>
<gene>
    <name evidence="2" type="ORF">OZSIB_2667</name>
</gene>
<feature type="transmembrane region" description="Helical" evidence="1">
    <location>
        <begin position="329"/>
        <end position="352"/>
    </location>
</feature>
<accession>A0A367ZSU2</accession>